<protein>
    <recommendedName>
        <fullName evidence="3">Carboxypeptidase regulatory-like domain-containing protein</fullName>
    </recommendedName>
</protein>
<dbReference type="EMBL" id="JBDKXB010000004">
    <property type="protein sequence ID" value="MEY6431754.1"/>
    <property type="molecule type" value="Genomic_DNA"/>
</dbReference>
<dbReference type="Proteomes" id="UP001564408">
    <property type="component" value="Unassembled WGS sequence"/>
</dbReference>
<organism evidence="1 2">
    <name type="scientific">Thioalkalicoccus limnaeus</name>
    <dbReference type="NCBI Taxonomy" id="120681"/>
    <lineage>
        <taxon>Bacteria</taxon>
        <taxon>Pseudomonadati</taxon>
        <taxon>Pseudomonadota</taxon>
        <taxon>Gammaproteobacteria</taxon>
        <taxon>Chromatiales</taxon>
        <taxon>Chromatiaceae</taxon>
        <taxon>Thioalkalicoccus</taxon>
    </lineage>
</organism>
<gene>
    <name evidence="1" type="ORF">ABC977_04950</name>
</gene>
<sequence length="136" mass="14329">MAASLALPVHAQPQTALAPDYPDPTAGAAMPAIPYISGGVGASEREELAQRKAQYNVHLLFAVAGSGEFLAGIPVQIEDGSGLTLLEATSEGPYFYARLAPGEYRITAERGGESQTKRIQVPATGVAAHSFYWQAR</sequence>
<evidence type="ECO:0008006" key="3">
    <source>
        <dbReference type="Google" id="ProtNLM"/>
    </source>
</evidence>
<evidence type="ECO:0000313" key="1">
    <source>
        <dbReference type="EMBL" id="MEY6431754.1"/>
    </source>
</evidence>
<reference evidence="1 2" key="1">
    <citation type="submission" date="2024-05" db="EMBL/GenBank/DDBJ databases">
        <title>Genome Sequence and Characterization of the New Strain Purple Sulfur Bacterium of Genus Thioalkalicoccus.</title>
        <authorList>
            <person name="Bryantseva I.A."/>
            <person name="Kyndt J.A."/>
            <person name="Imhoff J.F."/>
        </authorList>
    </citation>
    <scope>NUCLEOTIDE SEQUENCE [LARGE SCALE GENOMIC DNA]</scope>
    <source>
        <strain evidence="1 2">Um2</strain>
    </source>
</reference>
<proteinExistence type="predicted"/>
<comment type="caution">
    <text evidence="1">The sequence shown here is derived from an EMBL/GenBank/DDBJ whole genome shotgun (WGS) entry which is preliminary data.</text>
</comment>
<accession>A0ABV4BD64</accession>
<evidence type="ECO:0000313" key="2">
    <source>
        <dbReference type="Proteomes" id="UP001564408"/>
    </source>
</evidence>
<keyword evidence="2" id="KW-1185">Reference proteome</keyword>
<name>A0ABV4BD64_9GAMM</name>